<accession>A0A1Y1JNI7</accession>
<dbReference type="Gene3D" id="3.30.420.510">
    <property type="match status" value="1"/>
</dbReference>
<comment type="caution">
    <text evidence="4">The sequence shown here is derived from an EMBL/GenBank/DDBJ whole genome shotgun (WGS) entry which is preliminary data.</text>
</comment>
<evidence type="ECO:0000256" key="2">
    <source>
        <dbReference type="ARBA" id="ARBA00022840"/>
    </source>
</evidence>
<organism evidence="4 5">
    <name type="scientific">Plasmodium gonderi</name>
    <dbReference type="NCBI Taxonomy" id="77519"/>
    <lineage>
        <taxon>Eukaryota</taxon>
        <taxon>Sar</taxon>
        <taxon>Alveolata</taxon>
        <taxon>Apicomplexa</taxon>
        <taxon>Aconoidasida</taxon>
        <taxon>Haemosporida</taxon>
        <taxon>Plasmodiidae</taxon>
        <taxon>Plasmodium</taxon>
        <taxon>Plasmodium (Plasmodium)</taxon>
    </lineage>
</organism>
<dbReference type="GO" id="GO:0005524">
    <property type="term" value="F:ATP binding"/>
    <property type="evidence" value="ECO:0007669"/>
    <property type="project" value="UniProtKB-KW"/>
</dbReference>
<keyword evidence="5" id="KW-1185">Reference proteome</keyword>
<dbReference type="GO" id="GO:0015937">
    <property type="term" value="P:coenzyme A biosynthetic process"/>
    <property type="evidence" value="ECO:0007669"/>
    <property type="project" value="UniProtKB-KW"/>
</dbReference>
<dbReference type="PANTHER" id="PTHR12280">
    <property type="entry name" value="PANTOTHENATE KINASE"/>
    <property type="match status" value="1"/>
</dbReference>
<dbReference type="GO" id="GO:0005829">
    <property type="term" value="C:cytosol"/>
    <property type="evidence" value="ECO:0007669"/>
    <property type="project" value="TreeGrafter"/>
</dbReference>
<evidence type="ECO:0000256" key="3">
    <source>
        <dbReference type="ARBA" id="ARBA00022993"/>
    </source>
</evidence>
<dbReference type="Gene3D" id="3.30.420.40">
    <property type="match status" value="1"/>
</dbReference>
<dbReference type="SUPFAM" id="SSF53067">
    <property type="entry name" value="Actin-like ATPase domain"/>
    <property type="match status" value="2"/>
</dbReference>
<gene>
    <name evidence="4" type="ORF">PGO_132870</name>
</gene>
<evidence type="ECO:0000313" key="4">
    <source>
        <dbReference type="EMBL" id="GAW83015.1"/>
    </source>
</evidence>
<protein>
    <submittedName>
        <fullName evidence="4">Pantothenate kinase</fullName>
    </submittedName>
</protein>
<dbReference type="InterPro" id="IPR004567">
    <property type="entry name" value="Type_II_PanK"/>
</dbReference>
<keyword evidence="4" id="KW-0808">Transferase</keyword>
<dbReference type="GO" id="GO:0005634">
    <property type="term" value="C:nucleus"/>
    <property type="evidence" value="ECO:0007669"/>
    <property type="project" value="TreeGrafter"/>
</dbReference>
<keyword evidence="2" id="KW-0067">ATP-binding</keyword>
<dbReference type="Proteomes" id="UP000195521">
    <property type="component" value="Unassembled WGS sequence"/>
</dbReference>
<evidence type="ECO:0000313" key="5">
    <source>
        <dbReference type="Proteomes" id="UP000195521"/>
    </source>
</evidence>
<dbReference type="PANTHER" id="PTHR12280:SF20">
    <property type="entry name" value="4'-PHOSPHOPANTETHEINE PHOSPHATASE"/>
    <property type="match status" value="1"/>
</dbReference>
<dbReference type="GO" id="GO:0004594">
    <property type="term" value="F:pantothenate kinase activity"/>
    <property type="evidence" value="ECO:0007669"/>
    <property type="project" value="TreeGrafter"/>
</dbReference>
<keyword evidence="4" id="KW-0418">Kinase</keyword>
<keyword evidence="3" id="KW-0173">Coenzyme A biosynthesis</keyword>
<keyword evidence="1" id="KW-0547">Nucleotide-binding</keyword>
<dbReference type="InterPro" id="IPR043129">
    <property type="entry name" value="ATPase_NBD"/>
</dbReference>
<evidence type="ECO:0000256" key="1">
    <source>
        <dbReference type="ARBA" id="ARBA00022741"/>
    </source>
</evidence>
<dbReference type="OrthoDB" id="498611at2759"/>
<dbReference type="EMBL" id="BDQF01000014">
    <property type="protein sequence ID" value="GAW83015.1"/>
    <property type="molecule type" value="Genomic_DNA"/>
</dbReference>
<dbReference type="GeneID" id="39749753"/>
<reference evidence="5" key="1">
    <citation type="submission" date="2017-04" db="EMBL/GenBank/DDBJ databases">
        <title>Plasmodium gonderi genome.</title>
        <authorList>
            <person name="Arisue N."/>
            <person name="Honma H."/>
            <person name="Kawai S."/>
            <person name="Tougan T."/>
            <person name="Tanabe K."/>
            <person name="Horii T."/>
        </authorList>
    </citation>
    <scope>NUCLEOTIDE SEQUENCE [LARGE SCALE GENOMIC DNA]</scope>
    <source>
        <strain evidence="5">ATCC 30045</strain>
    </source>
</reference>
<sequence length="586" mass="67604">MSVSHLNTGKGNFLTKNCSEKWEASHEEEKKKQKKLVNAERIKKDYMYEFMNDCMNMNDQLNTCALDIGGTLIKVAYLNDKYIYDGKKALNDNISLKIKIKDNQYLHVHFFKINELGDALNYLLKNYLIKKKILLTGGGSYKFYFHIINEIINYEFHQRINASLQKKFIFFVSRFHYYSKLHTLTVVLQEEDESTNITTSKDKVPFNKTFLDSFANLQTVEIYYYNGRVDKQQGEDHFHVQTYNQEVCCEMTNNTSIENKIENEEEESEKKETFRGVLILRCIRKDEMHCVMNGIYKLFNVKKTIARYDFLLKTQVPVYLKPPHESFIIANIGSGISILLSNGINCYRRIGGTAIGGGTFLGLAQMILGKISFEELIRLATAPSATASRTFACSSPFDLKVKHIKKDAAGSSACMKGNEALATSFGFLSNILKKEQFEKKEQFFQHVAKSLITMISYNIGYLVHLLARIHGVRRIFFSGKYISNHDCIMESLTLGVHYYYMHYKKNQGGNYTPFKNNPAVGESKNVILLEHSTCRWQRNVNMTSKQCQFHNSEHTYREEIHKDVLLPDVLFLKHDGFLGVIGCFFS</sequence>
<dbReference type="RefSeq" id="XP_028545604.1">
    <property type="nucleotide sequence ID" value="XM_028689803.1"/>
</dbReference>
<dbReference type="Pfam" id="PF03630">
    <property type="entry name" value="Fumble"/>
    <property type="match status" value="2"/>
</dbReference>
<dbReference type="AlphaFoldDB" id="A0A1Y1JNI7"/>
<dbReference type="OMA" id="DEMNCIM"/>
<name>A0A1Y1JNI7_PLAGO</name>
<proteinExistence type="predicted"/>